<accession>A0A1F5KKE5</accession>
<comment type="caution">
    <text evidence="2">The sequence shown here is derived from an EMBL/GenBank/DDBJ whole genome shotgun (WGS) entry which is preliminary data.</text>
</comment>
<proteinExistence type="predicted"/>
<evidence type="ECO:0000256" key="1">
    <source>
        <dbReference type="SAM" id="Phobius"/>
    </source>
</evidence>
<dbReference type="AlphaFoldDB" id="A0A1F5KKE5"/>
<evidence type="ECO:0000313" key="2">
    <source>
        <dbReference type="EMBL" id="OGE41407.1"/>
    </source>
</evidence>
<feature type="transmembrane region" description="Helical" evidence="1">
    <location>
        <begin position="77"/>
        <end position="102"/>
    </location>
</feature>
<feature type="transmembrane region" description="Helical" evidence="1">
    <location>
        <begin position="440"/>
        <end position="456"/>
    </location>
</feature>
<organism evidence="2 3">
    <name type="scientific">Candidatus Daviesbacteria bacterium RIFCSPHIGHO2_02_FULL_43_12</name>
    <dbReference type="NCBI Taxonomy" id="1797776"/>
    <lineage>
        <taxon>Bacteria</taxon>
        <taxon>Candidatus Daviesiibacteriota</taxon>
    </lineage>
</organism>
<feature type="transmembrane region" description="Helical" evidence="1">
    <location>
        <begin position="353"/>
        <end position="374"/>
    </location>
</feature>
<keyword evidence="1" id="KW-1133">Transmembrane helix</keyword>
<gene>
    <name evidence="2" type="ORF">A3D25_02685</name>
</gene>
<keyword evidence="1" id="KW-0812">Transmembrane</keyword>
<feature type="transmembrane region" description="Helical" evidence="1">
    <location>
        <begin position="12"/>
        <end position="34"/>
    </location>
</feature>
<name>A0A1F5KKE5_9BACT</name>
<feature type="transmembrane region" description="Helical" evidence="1">
    <location>
        <begin position="287"/>
        <end position="308"/>
    </location>
</feature>
<dbReference type="EMBL" id="MFDD01000002">
    <property type="protein sequence ID" value="OGE41407.1"/>
    <property type="molecule type" value="Genomic_DNA"/>
</dbReference>
<keyword evidence="1" id="KW-0472">Membrane</keyword>
<feature type="transmembrane region" description="Helical" evidence="1">
    <location>
        <begin position="40"/>
        <end position="65"/>
    </location>
</feature>
<feature type="transmembrane region" description="Helical" evidence="1">
    <location>
        <begin position="200"/>
        <end position="219"/>
    </location>
</feature>
<feature type="transmembrane region" description="Helical" evidence="1">
    <location>
        <begin position="253"/>
        <end position="275"/>
    </location>
</feature>
<feature type="transmembrane region" description="Helical" evidence="1">
    <location>
        <begin position="381"/>
        <end position="399"/>
    </location>
</feature>
<feature type="transmembrane region" description="Helical" evidence="1">
    <location>
        <begin position="114"/>
        <end position="133"/>
    </location>
</feature>
<protein>
    <submittedName>
        <fullName evidence="2">Uncharacterized protein</fullName>
    </submittedName>
</protein>
<sequence>MEDFAQITRDNLLKNIVTIFFVILISASLVFQFFGLINCLGFLAGAIILGMSFFIWSSVLSVSILSLHQKMMNKERLGIFITFRITMLSILVFTMVMGTLYLMSLLLFSLSSKLFLILGALLIYLIVLQNALIKLWPFIHINYIVSLSEEKIKKILSSSLVYQQVLMLQKGSLLKLLETLIIALVLMVSFSLFLKIGWPFALGLLGVFIILGFRGALAVSKNNRTSLLLLSSVSEYSSKKVNLLKNEARLASLVNLFFTILTIGGSSLYLSFFMTPFLGLNQTLEKNFFNVINFASLGLFGLLFFYALKIFTNRLSEKVSIYIFGFLKRVRLFSRKNKLNLLSLVNYFEQKNFSSMIILSLLSIAIVSFIRVATFFLGMNIILNLLLMSILLMGFPVLFNVSVFTERLLAVKKDDFWEERRQGTITSKIFYELTLRWSGYYLWVLTIFGAIFSIVWRI</sequence>
<reference evidence="2 3" key="1">
    <citation type="journal article" date="2016" name="Nat. Commun.">
        <title>Thousands of microbial genomes shed light on interconnected biogeochemical processes in an aquifer system.</title>
        <authorList>
            <person name="Anantharaman K."/>
            <person name="Brown C.T."/>
            <person name="Hug L.A."/>
            <person name="Sharon I."/>
            <person name="Castelle C.J."/>
            <person name="Probst A.J."/>
            <person name="Thomas B.C."/>
            <person name="Singh A."/>
            <person name="Wilkins M.J."/>
            <person name="Karaoz U."/>
            <person name="Brodie E.L."/>
            <person name="Williams K.H."/>
            <person name="Hubbard S.S."/>
            <person name="Banfield J.F."/>
        </authorList>
    </citation>
    <scope>NUCLEOTIDE SEQUENCE [LARGE SCALE GENOMIC DNA]</scope>
</reference>
<evidence type="ECO:0000313" key="3">
    <source>
        <dbReference type="Proteomes" id="UP000177328"/>
    </source>
</evidence>
<dbReference type="Proteomes" id="UP000177328">
    <property type="component" value="Unassembled WGS sequence"/>
</dbReference>
<feature type="transmembrane region" description="Helical" evidence="1">
    <location>
        <begin position="176"/>
        <end position="194"/>
    </location>
</feature>